<feature type="domain" description="DUF7908" evidence="3">
    <location>
        <begin position="728"/>
        <end position="853"/>
    </location>
</feature>
<proteinExistence type="predicted"/>
<feature type="domain" description="DUF7908" evidence="3">
    <location>
        <begin position="388"/>
        <end position="508"/>
    </location>
</feature>
<keyword evidence="5" id="KW-1185">Reference proteome</keyword>
<evidence type="ECO:0000313" key="4">
    <source>
        <dbReference type="EMBL" id="RDW72939.1"/>
    </source>
</evidence>
<dbReference type="EMBL" id="PDLM01000007">
    <property type="protein sequence ID" value="RDW72939.1"/>
    <property type="molecule type" value="Genomic_DNA"/>
</dbReference>
<organism evidence="4 5">
    <name type="scientific">Coleophoma cylindrospora</name>
    <dbReference type="NCBI Taxonomy" id="1849047"/>
    <lineage>
        <taxon>Eukaryota</taxon>
        <taxon>Fungi</taxon>
        <taxon>Dikarya</taxon>
        <taxon>Ascomycota</taxon>
        <taxon>Pezizomycotina</taxon>
        <taxon>Leotiomycetes</taxon>
        <taxon>Helotiales</taxon>
        <taxon>Dermateaceae</taxon>
        <taxon>Coleophoma</taxon>
    </lineage>
</organism>
<feature type="region of interest" description="Disordered" evidence="1">
    <location>
        <begin position="1092"/>
        <end position="1124"/>
    </location>
</feature>
<protein>
    <recommendedName>
        <fullName evidence="3">DUF7908 domain-containing protein</fullName>
    </recommendedName>
</protein>
<evidence type="ECO:0000313" key="5">
    <source>
        <dbReference type="Proteomes" id="UP000256645"/>
    </source>
</evidence>
<feature type="region of interest" description="Disordered" evidence="1">
    <location>
        <begin position="150"/>
        <end position="171"/>
    </location>
</feature>
<sequence>MTVVSPSKLLLLVFAISASAQSTVTLCPSLVVNPTYTVSTPQPTDYTWGCPPGTVCVPPKLNCDFWEGPPDDQYYCNPRECLAVPPFNPTDWGSDIESDIVLKYPRSRGYFNLVPLDFGLGYDVFYPNGTVFVLPSSTSIVTGGVPISQPSAGMNSQSPNNPQSDSGGLTISSVTIVNGQGSSPTQLPVSNVVIQNPNSPQGSVSATAPGTAINGGSVVTITISGPGTLVQTILSTPAQVSVGPNTTPSNTTPNTAIAGTPPASISLGTVSNPSISSDSTTVLGSTPSTSISTALSVPTTLTSSSTLPGSSTSPSSTFTFSTSTTSISSIPTASSTLSTSSDLSASSIATTVSSNSTTSASTTGLQSPSATPALQFAMGNVPAGVVGKKRQAVIPLLYIGSQGFATTDCAAGTAFVIVNNQLYTTEGQLISITPPNPVGGVLNNLIPFAPTPTPGPITDSFSVVQDTDGVNILQWQNEAFNPTTASFCYNSASNSIEVAIDPSSLTFCSYTSRLLALPANNNCSATSPSPSPIISPTSVLSPFPVLSTISSVMSILSSSISPSPVLSVSLPPLSSPSTSLVVNVPPPGGAPGLSPSPIIISSSTLAVSSSSSPSSIPTTSSTLSVSSSSSPSIPTTSSTLSVSSSSSPSSIPTTSSTFSSPSSIPTTSSTLSVSSSSSPSSIPTTSSTLSTSSSIAITSASSSTSSASTTVLQTSLPASTVLLAMSNVPSGASLRKRQVIVPMLYIGSQGLSTVDCSAATVFTLENNQLSSDGGLMSVFPPSTVAGALNNVIAFSPAPTQGPITNNFRIAQDTDGADILLWENAAFNPANATFCYSSINGFQIAFDPSSLTFCSYSARLLALPVPTNCFSASPSPSPTYPLSLPPSPSPSPSTTAVAIVNKSKRQISAVPAMCYNECNNCYIEAQKTGKSPALCDAGSAFKQDYGACQQCVSFHSQGTQRVLTGRVMTEFQQFLGYCDGLVAQAQVASPAQVGSSTSSSVAPTSTSSGLKVPSIGELIASIFNLVAAAPGNLASSSSASVPTPSPSPQPQSTSVQSPQPQPTSAQNTQPQATIPPQIVATGTTAAPISSAIAPAGQDSASGTSSGTASSTDTNAAASSSSTPFSGGVGVSITKSPFLNALCAVGIMVVFLL</sequence>
<dbReference type="PANTHER" id="PTHR38122">
    <property type="entry name" value="GLYCOPROTEIN X"/>
    <property type="match status" value="1"/>
</dbReference>
<comment type="caution">
    <text evidence="4">The sequence shown here is derived from an EMBL/GenBank/DDBJ whole genome shotgun (WGS) entry which is preliminary data.</text>
</comment>
<dbReference type="Proteomes" id="UP000256645">
    <property type="component" value="Unassembled WGS sequence"/>
</dbReference>
<reference evidence="4 5" key="1">
    <citation type="journal article" date="2018" name="IMA Fungus">
        <title>IMA Genome-F 9: Draft genome sequence of Annulohypoxylon stygium, Aspergillus mulundensis, Berkeleyomyces basicola (syn. Thielaviopsis basicola), Ceratocystis smalleyi, two Cercospora beticola strains, Coleophoma cylindrospora, Fusarium fracticaudum, Phialophora cf. hyalina, and Morchella septimelata.</title>
        <authorList>
            <person name="Wingfield B.D."/>
            <person name="Bills G.F."/>
            <person name="Dong Y."/>
            <person name="Huang W."/>
            <person name="Nel W.J."/>
            <person name="Swalarsk-Parry B.S."/>
            <person name="Vaghefi N."/>
            <person name="Wilken P.M."/>
            <person name="An Z."/>
            <person name="de Beer Z.W."/>
            <person name="De Vos L."/>
            <person name="Chen L."/>
            <person name="Duong T.A."/>
            <person name="Gao Y."/>
            <person name="Hammerbacher A."/>
            <person name="Kikkert J.R."/>
            <person name="Li Y."/>
            <person name="Li H."/>
            <person name="Li K."/>
            <person name="Li Q."/>
            <person name="Liu X."/>
            <person name="Ma X."/>
            <person name="Naidoo K."/>
            <person name="Pethybridge S.J."/>
            <person name="Sun J."/>
            <person name="Steenkamp E.T."/>
            <person name="van der Nest M.A."/>
            <person name="van Wyk S."/>
            <person name="Wingfield M.J."/>
            <person name="Xiong C."/>
            <person name="Yue Q."/>
            <person name="Zhang X."/>
        </authorList>
    </citation>
    <scope>NUCLEOTIDE SEQUENCE [LARGE SCALE GENOMIC DNA]</scope>
    <source>
        <strain evidence="4 5">BP6252</strain>
    </source>
</reference>
<feature type="chain" id="PRO_5017708336" description="DUF7908 domain-containing protein" evidence="2">
    <location>
        <begin position="21"/>
        <end position="1151"/>
    </location>
</feature>
<feature type="compositionally biased region" description="Low complexity" evidence="1">
    <location>
        <begin position="244"/>
        <end position="255"/>
    </location>
</feature>
<feature type="compositionally biased region" description="Low complexity" evidence="1">
    <location>
        <begin position="1049"/>
        <end position="1069"/>
    </location>
</feature>
<feature type="compositionally biased region" description="Polar residues" evidence="1">
    <location>
        <begin position="266"/>
        <end position="291"/>
    </location>
</feature>
<dbReference type="AlphaFoldDB" id="A0A3D8RFW3"/>
<feature type="signal peptide" evidence="2">
    <location>
        <begin position="1"/>
        <end position="20"/>
    </location>
</feature>
<feature type="compositionally biased region" description="Low complexity" evidence="1">
    <location>
        <begin position="155"/>
        <end position="164"/>
    </location>
</feature>
<dbReference type="InterPro" id="IPR057230">
    <property type="entry name" value="DUF7908"/>
</dbReference>
<feature type="region of interest" description="Disordered" evidence="1">
    <location>
        <begin position="241"/>
        <end position="293"/>
    </location>
</feature>
<gene>
    <name evidence="4" type="ORF">BP6252_06846</name>
</gene>
<evidence type="ECO:0000256" key="1">
    <source>
        <dbReference type="SAM" id="MobiDB-lite"/>
    </source>
</evidence>
<evidence type="ECO:0000256" key="2">
    <source>
        <dbReference type="SAM" id="SignalP"/>
    </source>
</evidence>
<dbReference type="OrthoDB" id="5414836at2759"/>
<accession>A0A3D8RFW3</accession>
<evidence type="ECO:0000259" key="3">
    <source>
        <dbReference type="Pfam" id="PF25485"/>
    </source>
</evidence>
<dbReference type="Pfam" id="PF25485">
    <property type="entry name" value="DUF7908"/>
    <property type="match status" value="2"/>
</dbReference>
<dbReference type="STRING" id="1849047.A0A3D8RFW3"/>
<name>A0A3D8RFW3_9HELO</name>
<dbReference type="PANTHER" id="PTHR38122:SF1">
    <property type="entry name" value="GLYCOPROTEIN X"/>
    <property type="match status" value="1"/>
</dbReference>
<keyword evidence="2" id="KW-0732">Signal</keyword>
<feature type="region of interest" description="Disordered" evidence="1">
    <location>
        <begin position="1033"/>
        <end position="1069"/>
    </location>
</feature>
<feature type="region of interest" description="Disordered" evidence="1">
    <location>
        <begin position="608"/>
        <end position="689"/>
    </location>
</feature>